<sequence length="46" mass="5534">MVVKIKIISIFIILRLKLLEILQRGIYICINKHCKDMATESKRKYR</sequence>
<evidence type="ECO:0000313" key="1">
    <source>
        <dbReference type="EMBL" id="ERJ80871.1"/>
    </source>
</evidence>
<dbReference type="EMBL" id="AWUY01000012">
    <property type="protein sequence ID" value="ERJ80871.1"/>
    <property type="molecule type" value="Genomic_DNA"/>
</dbReference>
<accession>A0ABN0NV87</accession>
<organism evidence="1 2">
    <name type="scientific">Prevotella disiens JCM 6334 = ATCC 29426</name>
    <dbReference type="NCBI Taxonomy" id="1235811"/>
    <lineage>
        <taxon>Bacteria</taxon>
        <taxon>Pseudomonadati</taxon>
        <taxon>Bacteroidota</taxon>
        <taxon>Bacteroidia</taxon>
        <taxon>Bacteroidales</taxon>
        <taxon>Prevotellaceae</taxon>
        <taxon>Prevotella</taxon>
    </lineage>
</organism>
<reference evidence="1 2" key="1">
    <citation type="submission" date="2013-06" db="EMBL/GenBank/DDBJ databases">
        <authorList>
            <person name="Weinstock G."/>
            <person name="Sodergren E."/>
            <person name="Lobos E.A."/>
            <person name="Fulton L."/>
            <person name="Fulton R."/>
            <person name="Courtney L."/>
            <person name="Fronick C."/>
            <person name="O'Laughlin M."/>
            <person name="Godfrey J."/>
            <person name="Wilson R.M."/>
            <person name="Miner T."/>
            <person name="Farmer C."/>
            <person name="Delehaunty K."/>
            <person name="Cordes M."/>
            <person name="Minx P."/>
            <person name="Tomlinson C."/>
            <person name="Chen J."/>
            <person name="Wollam A."/>
            <person name="Pepin K.H."/>
            <person name="Bhonagiri V."/>
            <person name="Zhang X."/>
            <person name="Warren W."/>
            <person name="Mitreva M."/>
            <person name="Mardis E.R."/>
            <person name="Wilson R.K."/>
        </authorList>
    </citation>
    <scope>NUCLEOTIDE SEQUENCE [LARGE SCALE GENOMIC DNA]</scope>
    <source>
        <strain evidence="1 2">ATCC 29426</strain>
    </source>
</reference>
<protein>
    <submittedName>
        <fullName evidence="1">Uncharacterized protein</fullName>
    </submittedName>
</protein>
<gene>
    <name evidence="1" type="ORF">HMPREF0653_00218</name>
</gene>
<keyword evidence="2" id="KW-1185">Reference proteome</keyword>
<name>A0ABN0NV87_9BACT</name>
<dbReference type="Proteomes" id="UP000016660">
    <property type="component" value="Unassembled WGS sequence"/>
</dbReference>
<proteinExistence type="predicted"/>
<evidence type="ECO:0000313" key="2">
    <source>
        <dbReference type="Proteomes" id="UP000016660"/>
    </source>
</evidence>
<comment type="caution">
    <text evidence="1">The sequence shown here is derived from an EMBL/GenBank/DDBJ whole genome shotgun (WGS) entry which is preliminary data.</text>
</comment>